<dbReference type="PROSITE" id="PS50297">
    <property type="entry name" value="ANK_REP_REGION"/>
    <property type="match status" value="1"/>
</dbReference>
<dbReference type="Gene3D" id="3.30.200.20">
    <property type="entry name" value="Phosphorylase Kinase, domain 1"/>
    <property type="match status" value="1"/>
</dbReference>
<reference evidence="4 5" key="1">
    <citation type="submission" date="2024-08" db="EMBL/GenBank/DDBJ databases">
        <authorList>
            <person name="Cucini C."/>
            <person name="Frati F."/>
        </authorList>
    </citation>
    <scope>NUCLEOTIDE SEQUENCE [LARGE SCALE GENOMIC DNA]</scope>
</reference>
<feature type="repeat" description="ANK" evidence="1">
    <location>
        <begin position="554"/>
        <end position="591"/>
    </location>
</feature>
<dbReference type="EMBL" id="CAXLJM020000040">
    <property type="protein sequence ID" value="CAL8108602.1"/>
    <property type="molecule type" value="Genomic_DNA"/>
</dbReference>
<organism evidence="4 5">
    <name type="scientific">Orchesella dallaii</name>
    <dbReference type="NCBI Taxonomy" id="48710"/>
    <lineage>
        <taxon>Eukaryota</taxon>
        <taxon>Metazoa</taxon>
        <taxon>Ecdysozoa</taxon>
        <taxon>Arthropoda</taxon>
        <taxon>Hexapoda</taxon>
        <taxon>Collembola</taxon>
        <taxon>Entomobryomorpha</taxon>
        <taxon>Entomobryoidea</taxon>
        <taxon>Orchesellidae</taxon>
        <taxon>Orchesellinae</taxon>
        <taxon>Orchesella</taxon>
    </lineage>
</organism>
<evidence type="ECO:0000313" key="4">
    <source>
        <dbReference type="EMBL" id="CAL8108602.1"/>
    </source>
</evidence>
<evidence type="ECO:0000259" key="3">
    <source>
        <dbReference type="PROSITE" id="PS50011"/>
    </source>
</evidence>
<sequence>MITRKNGYDKLLEALKETNQSGAVSILTSGTSTIKASSEFDDVRISYDVNHVLGQGSYGTVVYKGKFGNRDVAVKLVQCNMVGGAEQATHEVELLKSCDSHENVVRYFGTQQIGGLIQIVLELCDMSLKQWVLNRSIIIKRVQVLFQITTGLHWLHSNNIIHRDLKPENVLLTKMKRVKLSDFGLSRRIIDGNSFVATANVGGTPGWIAPEILDKVSKGNNYKCHFTYGSDVFALGCLYYYVLTDGKTAFGDSVRCQANILDGKSMMVGSEIKEACAESVSFIELMIGRDGKARPTCKDLLAYPIFWSSTDWSKYLEEHKPVKQFSSTTQCNSHHKAEANVLKNMGFKFKCAGILVYLQCEVGKGYSREESSVGDKVDVENKMSEENEFRITEVVNELKQLNMKGMEDRLFMVMKYENSETVMGVLKEIRGFVKTKEMLNGDNRTLLHVGLMNQNVDVLEYLLNVEGFETMVTQPVCKHTLIHDCIRDMHVRFEEKLKNLSFLFSKHYQLINSLDKFKNTPLHLASEREFNGKQIHLIKFLLHSQANVNSKNNNGDTPLHLLVIKEPFPPNIIDIIEILLQSGADKHVRNNDGKTFSNLAHKHFTTSLFQTLISRIPNLNSSLNHNTTYVLTGIGILSVIIISVSLYVTRK</sequence>
<dbReference type="PANTHER" id="PTHR13954:SF6">
    <property type="entry name" value="NON-SPECIFIC SERINE_THREONINE PROTEIN KINASE"/>
    <property type="match status" value="1"/>
</dbReference>
<evidence type="ECO:0000256" key="1">
    <source>
        <dbReference type="PROSITE-ProRule" id="PRU00023"/>
    </source>
</evidence>
<dbReference type="InterPro" id="IPR000719">
    <property type="entry name" value="Prot_kinase_dom"/>
</dbReference>
<feature type="domain" description="Protein kinase" evidence="3">
    <location>
        <begin position="47"/>
        <end position="306"/>
    </location>
</feature>
<dbReference type="SMART" id="SM00220">
    <property type="entry name" value="S_TKc"/>
    <property type="match status" value="1"/>
</dbReference>
<dbReference type="InterPro" id="IPR011009">
    <property type="entry name" value="Kinase-like_dom_sf"/>
</dbReference>
<dbReference type="Gene3D" id="1.10.510.10">
    <property type="entry name" value="Transferase(Phosphotransferase) domain 1"/>
    <property type="match status" value="1"/>
</dbReference>
<dbReference type="InterPro" id="IPR002110">
    <property type="entry name" value="Ankyrin_rpt"/>
</dbReference>
<evidence type="ECO:0000256" key="2">
    <source>
        <dbReference type="SAM" id="Phobius"/>
    </source>
</evidence>
<accession>A0ABP1QTY2</accession>
<dbReference type="PROSITE" id="PS50011">
    <property type="entry name" value="PROTEIN_KINASE_DOM"/>
    <property type="match status" value="1"/>
</dbReference>
<dbReference type="SUPFAM" id="SSF48403">
    <property type="entry name" value="Ankyrin repeat"/>
    <property type="match status" value="1"/>
</dbReference>
<keyword evidence="2" id="KW-0812">Transmembrane</keyword>
<dbReference type="Gene3D" id="1.25.40.20">
    <property type="entry name" value="Ankyrin repeat-containing domain"/>
    <property type="match status" value="1"/>
</dbReference>
<keyword evidence="2" id="KW-0472">Membrane</keyword>
<keyword evidence="5" id="KW-1185">Reference proteome</keyword>
<name>A0ABP1QTY2_9HEXA</name>
<dbReference type="SMART" id="SM00248">
    <property type="entry name" value="ANK"/>
    <property type="match status" value="3"/>
</dbReference>
<dbReference type="PANTHER" id="PTHR13954">
    <property type="entry name" value="IRE1-RELATED"/>
    <property type="match status" value="1"/>
</dbReference>
<keyword evidence="2" id="KW-1133">Transmembrane helix</keyword>
<dbReference type="InterPro" id="IPR036770">
    <property type="entry name" value="Ankyrin_rpt-contain_sf"/>
</dbReference>
<protein>
    <recommendedName>
        <fullName evidence="3">Protein kinase domain-containing protein</fullName>
    </recommendedName>
</protein>
<proteinExistence type="predicted"/>
<feature type="transmembrane region" description="Helical" evidence="2">
    <location>
        <begin position="629"/>
        <end position="648"/>
    </location>
</feature>
<dbReference type="Pfam" id="PF00069">
    <property type="entry name" value="Pkinase"/>
    <property type="match status" value="1"/>
</dbReference>
<feature type="repeat" description="ANK" evidence="1">
    <location>
        <begin position="517"/>
        <end position="553"/>
    </location>
</feature>
<dbReference type="SUPFAM" id="SSF56112">
    <property type="entry name" value="Protein kinase-like (PK-like)"/>
    <property type="match status" value="1"/>
</dbReference>
<keyword evidence="1" id="KW-0040">ANK repeat</keyword>
<gene>
    <name evidence="4" type="ORF">ODALV1_LOCUS13035</name>
</gene>
<dbReference type="PROSITE" id="PS00108">
    <property type="entry name" value="PROTEIN_KINASE_ST"/>
    <property type="match status" value="1"/>
</dbReference>
<dbReference type="InterPro" id="IPR008271">
    <property type="entry name" value="Ser/Thr_kinase_AS"/>
</dbReference>
<dbReference type="PROSITE" id="PS50088">
    <property type="entry name" value="ANK_REPEAT"/>
    <property type="match status" value="2"/>
</dbReference>
<dbReference type="InterPro" id="IPR045133">
    <property type="entry name" value="IRE1/2-like"/>
</dbReference>
<comment type="caution">
    <text evidence="4">The sequence shown here is derived from an EMBL/GenBank/DDBJ whole genome shotgun (WGS) entry which is preliminary data.</text>
</comment>
<dbReference type="Pfam" id="PF12796">
    <property type="entry name" value="Ank_2"/>
    <property type="match status" value="1"/>
</dbReference>
<dbReference type="Proteomes" id="UP001642540">
    <property type="component" value="Unassembled WGS sequence"/>
</dbReference>
<evidence type="ECO:0000313" key="5">
    <source>
        <dbReference type="Proteomes" id="UP001642540"/>
    </source>
</evidence>